<accession>X1VZR8</accession>
<organism evidence="1">
    <name type="scientific">marine sediment metagenome</name>
    <dbReference type="NCBI Taxonomy" id="412755"/>
    <lineage>
        <taxon>unclassified sequences</taxon>
        <taxon>metagenomes</taxon>
        <taxon>ecological metagenomes</taxon>
    </lineage>
</organism>
<protein>
    <recommendedName>
        <fullName evidence="2">CARDB domain-containing protein</fullName>
    </recommendedName>
</protein>
<evidence type="ECO:0000313" key="1">
    <source>
        <dbReference type="EMBL" id="GAJ18930.1"/>
    </source>
</evidence>
<dbReference type="EMBL" id="BARW01037895">
    <property type="protein sequence ID" value="GAJ18930.1"/>
    <property type="molecule type" value="Genomic_DNA"/>
</dbReference>
<evidence type="ECO:0008006" key="2">
    <source>
        <dbReference type="Google" id="ProtNLM"/>
    </source>
</evidence>
<reference evidence="1" key="1">
    <citation type="journal article" date="2014" name="Front. Microbiol.">
        <title>High frequency of phylogenetically diverse reductive dehalogenase-homologous genes in deep subseafloor sedimentary metagenomes.</title>
        <authorList>
            <person name="Kawai M."/>
            <person name="Futagami T."/>
            <person name="Toyoda A."/>
            <person name="Takaki Y."/>
            <person name="Nishi S."/>
            <person name="Hori S."/>
            <person name="Arai W."/>
            <person name="Tsubouchi T."/>
            <person name="Morono Y."/>
            <person name="Uchiyama I."/>
            <person name="Ito T."/>
            <person name="Fujiyama A."/>
            <person name="Inagaki F."/>
            <person name="Takami H."/>
        </authorList>
    </citation>
    <scope>NUCLEOTIDE SEQUENCE</scope>
    <source>
        <strain evidence="1">Expedition CK06-06</strain>
    </source>
</reference>
<comment type="caution">
    <text evidence="1">The sequence shown here is derived from an EMBL/GenBank/DDBJ whole genome shotgun (WGS) entry which is preliminary data.</text>
</comment>
<gene>
    <name evidence="1" type="ORF">S12H4_58369</name>
</gene>
<proteinExistence type="predicted"/>
<dbReference type="Gene3D" id="2.60.40.10">
    <property type="entry name" value="Immunoglobulins"/>
    <property type="match status" value="1"/>
</dbReference>
<dbReference type="InterPro" id="IPR013783">
    <property type="entry name" value="Ig-like_fold"/>
</dbReference>
<name>X1VZR8_9ZZZZ</name>
<dbReference type="AlphaFoldDB" id="X1VZR8"/>
<sequence>IRVENLIVTPSEVYVGELVTITVTATNYGNAAGSKTIVCTVS</sequence>
<feature type="non-terminal residue" evidence="1">
    <location>
        <position position="1"/>
    </location>
</feature>